<gene>
    <name evidence="4" type="ORF">E2863_05454</name>
</gene>
<evidence type="ECO:0000313" key="4">
    <source>
        <dbReference type="EMBL" id="BBF56859.1"/>
    </source>
</evidence>
<dbReference type="InterPro" id="IPR007001">
    <property type="entry name" value="Shufflon_N"/>
</dbReference>
<reference evidence="4 5" key="1">
    <citation type="submission" date="2018-07" db="EMBL/GenBank/DDBJ databases">
        <title>Genomic analysis of colistin resistant EHEC isolated from cattle in Japan.</title>
        <authorList>
            <person name="Kusumoto M."/>
            <person name="Misumi W."/>
            <person name="Ogura Y."/>
            <person name="Hayashi T."/>
            <person name="Akiba M."/>
        </authorList>
    </citation>
    <scope>NUCLEOTIDE SEQUENCE [LARGE SCALE GENOMIC DNA]</scope>
    <source>
        <strain evidence="4 5">E2863</strain>
        <plasmid evidence="4 5">pE2863-1</plasmid>
    </source>
</reference>
<dbReference type="PANTHER" id="PTHR35191:SF1">
    <property type="entry name" value="PROPHAGE SIDE TAIL FIBER PROTEIN HOMOLOG STFQ-RELATED"/>
    <property type="match status" value="1"/>
</dbReference>
<organism evidence="4 5">
    <name type="scientific">Escherichia coli</name>
    <dbReference type="NCBI Taxonomy" id="562"/>
    <lineage>
        <taxon>Bacteria</taxon>
        <taxon>Pseudomonadati</taxon>
        <taxon>Pseudomonadota</taxon>
        <taxon>Gammaproteobacteria</taxon>
        <taxon>Enterobacterales</taxon>
        <taxon>Enterobacteriaceae</taxon>
        <taxon>Escherichia</taxon>
    </lineage>
</organism>
<dbReference type="SUPFAM" id="SSF88874">
    <property type="entry name" value="Receptor-binding domain of short tail fibre protein gp12"/>
    <property type="match status" value="1"/>
</dbReference>
<dbReference type="Pfam" id="PF04917">
    <property type="entry name" value="Shufflon_N"/>
    <property type="match status" value="1"/>
</dbReference>
<keyword evidence="4" id="KW-0614">Plasmid</keyword>
<keyword evidence="1" id="KW-0472">Membrane</keyword>
<protein>
    <submittedName>
        <fullName evidence="4">Shufflon protein</fullName>
    </submittedName>
</protein>
<keyword evidence="1" id="KW-1133">Transmembrane helix</keyword>
<feature type="domain" description="Bacterial shufflon protein N-terminal" evidence="2">
    <location>
        <begin position="34"/>
        <end position="226"/>
    </location>
</feature>
<dbReference type="Pfam" id="PF07484">
    <property type="entry name" value="Collar"/>
    <property type="match status" value="1"/>
</dbReference>
<dbReference type="AlphaFoldDB" id="A0AB33IA06"/>
<feature type="domain" description="Phage tail collar" evidence="3">
    <location>
        <begin position="340"/>
        <end position="387"/>
    </location>
</feature>
<name>A0AB33IA06_ECOLX</name>
<keyword evidence="1" id="KW-0812">Transmembrane</keyword>
<proteinExistence type="predicted"/>
<dbReference type="InterPro" id="IPR011083">
    <property type="entry name" value="Phage_tail_collar_dom"/>
</dbReference>
<dbReference type="PANTHER" id="PTHR35191">
    <property type="entry name" value="PROPHAGE SIDE TAIL FIBER PROTEIN HOMOLOG STFQ-RELATED"/>
    <property type="match status" value="1"/>
</dbReference>
<feature type="transmembrane region" description="Helical" evidence="1">
    <location>
        <begin position="9"/>
        <end position="29"/>
    </location>
</feature>
<dbReference type="InterPro" id="IPR051934">
    <property type="entry name" value="Phage_Tail_Fiber_Structural"/>
</dbReference>
<evidence type="ECO:0000259" key="2">
    <source>
        <dbReference type="Pfam" id="PF04917"/>
    </source>
</evidence>
<evidence type="ECO:0000259" key="3">
    <source>
        <dbReference type="Pfam" id="PF07484"/>
    </source>
</evidence>
<evidence type="ECO:0000313" key="5">
    <source>
        <dbReference type="Proteomes" id="UP000281900"/>
    </source>
</evidence>
<dbReference type="EMBL" id="AP018803">
    <property type="protein sequence ID" value="BBF56859.1"/>
    <property type="molecule type" value="Genomic_DNA"/>
</dbReference>
<dbReference type="Proteomes" id="UP000281900">
    <property type="component" value="Plasmid pE2863-1"/>
</dbReference>
<accession>A0AB33IA06</accession>
<dbReference type="InterPro" id="IPR037053">
    <property type="entry name" value="Phage_tail_collar_dom_sf"/>
</dbReference>
<evidence type="ECO:0000256" key="1">
    <source>
        <dbReference type="SAM" id="Phobius"/>
    </source>
</evidence>
<geneLocation type="plasmid" evidence="4 5">
    <name>pE2863-1</name>
</geneLocation>
<dbReference type="Gene3D" id="3.90.1340.10">
    <property type="entry name" value="Phage tail collar domain"/>
    <property type="match status" value="1"/>
</dbReference>
<sequence>MQKDDDKGFVLFEILAGLIVIGIATPMIYSEIENWLNEQLYQSAAYHADAYNTAARNYIADNNARLHSGSLPANFTADDLIRQGYLKQGFNHSPFGQSYITGIRRNQTTGRLEALTCSTGGQTIKEEGLRSVAGQLPGLGGFISKNGTATGAFGAWTDKPGDYGLTCSTGHIAVVMSGDDLQESDRLYRFQVAGRPELNQMHTAINMGGNNINNTGNINGQSATLKGDITSEDGWLITRNNKGWMNITHGGGFTMTDSQWIRAVNGKGITTTGEIKGGKVSGGTVRSDGRLSTGEYLQLDKTATAGTKCSPDGLVGRTSTGAILSCQSGMWAGFESYPVGSPIPWPSATPPQGYLVMNGQSFSCSRYPQLARAYPGCKLPDLRGVFIRGWDNGRGLDGDRNRHLLSYQADQSGVYHERGGWLKGHHSGMPYWAQGSTTEMRPKTLPLTTSSKQADAFKAY</sequence>